<gene>
    <name evidence="3" type="ORF">DKG77_16330</name>
</gene>
<evidence type="ECO:0000259" key="2">
    <source>
        <dbReference type="Pfam" id="PF02894"/>
    </source>
</evidence>
<dbReference type="OrthoDB" id="726883at2"/>
<comment type="caution">
    <text evidence="3">The sequence shown here is derived from an EMBL/GenBank/DDBJ whole genome shotgun (WGS) entry which is preliminary data.</text>
</comment>
<evidence type="ECO:0000259" key="1">
    <source>
        <dbReference type="Pfam" id="PF01408"/>
    </source>
</evidence>
<dbReference type="InterPro" id="IPR000683">
    <property type="entry name" value="Gfo/Idh/MocA-like_OxRdtase_N"/>
</dbReference>
<feature type="domain" description="Gfo/Idh/MocA-like oxidoreductase N-terminal" evidence="1">
    <location>
        <begin position="61"/>
        <end position="213"/>
    </location>
</feature>
<dbReference type="SUPFAM" id="SSF51735">
    <property type="entry name" value="NAD(P)-binding Rossmann-fold domains"/>
    <property type="match status" value="1"/>
</dbReference>
<dbReference type="GO" id="GO:0000166">
    <property type="term" value="F:nucleotide binding"/>
    <property type="evidence" value="ECO:0007669"/>
    <property type="project" value="InterPro"/>
</dbReference>
<dbReference type="InterPro" id="IPR006311">
    <property type="entry name" value="TAT_signal"/>
</dbReference>
<evidence type="ECO:0000313" key="4">
    <source>
        <dbReference type="Proteomes" id="UP000245762"/>
    </source>
</evidence>
<protein>
    <submittedName>
        <fullName evidence="3">Oxidoreductase</fullName>
    </submittedName>
</protein>
<dbReference type="EMBL" id="QGEG01000006">
    <property type="protein sequence ID" value="PWL37337.1"/>
    <property type="molecule type" value="Genomic_DNA"/>
</dbReference>
<dbReference type="InterPro" id="IPR036291">
    <property type="entry name" value="NAD(P)-bd_dom_sf"/>
</dbReference>
<reference evidence="3 4" key="1">
    <citation type="submission" date="2018-05" db="EMBL/GenBank/DDBJ databases">
        <title>Complete genome sequence of Flagellimonas aquimarina ECD12 isolated from seaweed Ecklonia cava.</title>
        <authorList>
            <person name="Choi S."/>
            <person name="Seong C."/>
        </authorList>
    </citation>
    <scope>NUCLEOTIDE SEQUENCE [LARGE SCALE GENOMIC DNA]</scope>
    <source>
        <strain evidence="3 4">ECD12</strain>
    </source>
</reference>
<dbReference type="Proteomes" id="UP000245762">
    <property type="component" value="Unassembled WGS sequence"/>
</dbReference>
<dbReference type="InterPro" id="IPR050463">
    <property type="entry name" value="Gfo/Idh/MocA_oxidrdct_glycsds"/>
</dbReference>
<dbReference type="Gene3D" id="3.40.50.720">
    <property type="entry name" value="NAD(P)-binding Rossmann-like Domain"/>
    <property type="match status" value="1"/>
</dbReference>
<dbReference type="PROSITE" id="PS51318">
    <property type="entry name" value="TAT"/>
    <property type="match status" value="1"/>
</dbReference>
<feature type="domain" description="Gfo/Idh/MocA-like oxidoreductase C-terminal" evidence="2">
    <location>
        <begin position="281"/>
        <end position="348"/>
    </location>
</feature>
<evidence type="ECO:0000313" key="3">
    <source>
        <dbReference type="EMBL" id="PWL37337.1"/>
    </source>
</evidence>
<keyword evidence="4" id="KW-1185">Reference proteome</keyword>
<dbReference type="PANTHER" id="PTHR43818:SF5">
    <property type="entry name" value="OXIDOREDUCTASE FAMILY PROTEIN"/>
    <property type="match status" value="1"/>
</dbReference>
<dbReference type="PANTHER" id="PTHR43818">
    <property type="entry name" value="BCDNA.GH03377"/>
    <property type="match status" value="1"/>
</dbReference>
<accession>A0A316KSY1</accession>
<proteinExistence type="predicted"/>
<dbReference type="InterPro" id="IPR004104">
    <property type="entry name" value="Gfo/Idh/MocA-like_OxRdtase_C"/>
</dbReference>
<dbReference type="SUPFAM" id="SSF55347">
    <property type="entry name" value="Glyceraldehyde-3-phosphate dehydrogenase-like, C-terminal domain"/>
    <property type="match status" value="1"/>
</dbReference>
<dbReference type="Pfam" id="PF02894">
    <property type="entry name" value="GFO_IDH_MocA_C"/>
    <property type="match status" value="1"/>
</dbReference>
<sequence length="536" mass="60051">MKWTRRELLKGLGGLPILGAVWWAGAANAVHNRKERLELLQQLNINPSLPNVLPGIEGAPIRVGIIGFGIRGEQLCRSMGYATKEWIEEMRIEAEADPNNKALEDFLNQDKLNIKLVGVCDVFDVRAEKALNSFSTPENKIERYTTYKEMIQSGDVDAVVIATPDHWHAPMAIEALDNNVHVYVEKPMTHTIEETYRLRTAAELSKAVLAVGHQHRQTLSFRTAKDIVEKGTLGHISLIQTNTNRNDDNGAWNYDIHEKANPNTIDWDQFLGSAPNIPFNKNHFFRWRKWWAYGSGLSGDLLTHDYDRLNCVLNMGIPDSVSASGGIYTHNDGRNVPDVLQVNMEFPRFNIGSSQSKGKERGMTFCYSATLGNGFNRPTVLMGHDATMELGNKLTIWPDGSSTRYADMLEAEKMKPNIPIYQYNPGANVPDAISSATSQYFADKGLMWTYIDGVRVDSTFLHMQEWLSAIKNDTAVSCGLKEGFEEAITAHMAGLSWKLGRKIEWDAENEILKPIEGLDFDEILLSVNKAEPLLVG</sequence>
<dbReference type="Gene3D" id="3.30.360.10">
    <property type="entry name" value="Dihydrodipicolinate Reductase, domain 2"/>
    <property type="match status" value="1"/>
</dbReference>
<dbReference type="AlphaFoldDB" id="A0A316KSY1"/>
<name>A0A316KSY1_9FLAO</name>
<dbReference type="Pfam" id="PF01408">
    <property type="entry name" value="GFO_IDH_MocA"/>
    <property type="match status" value="1"/>
</dbReference>
<dbReference type="RefSeq" id="WP_109665573.1">
    <property type="nucleotide sequence ID" value="NZ_QGEG01000006.1"/>
</dbReference>
<organism evidence="3 4">
    <name type="scientific">Flagellimonas aquimarina</name>
    <dbReference type="NCBI Taxonomy" id="2201895"/>
    <lineage>
        <taxon>Bacteria</taxon>
        <taxon>Pseudomonadati</taxon>
        <taxon>Bacteroidota</taxon>
        <taxon>Flavobacteriia</taxon>
        <taxon>Flavobacteriales</taxon>
        <taxon>Flavobacteriaceae</taxon>
        <taxon>Flagellimonas</taxon>
    </lineage>
</organism>